<dbReference type="InterPro" id="IPR001452">
    <property type="entry name" value="SH3_domain"/>
</dbReference>
<dbReference type="OrthoDB" id="43460at2759"/>
<dbReference type="SMART" id="SM00326">
    <property type="entry name" value="SH3"/>
    <property type="match status" value="1"/>
</dbReference>
<accession>A0A9P1GL04</accession>
<gene>
    <name evidence="6" type="ORF">C1SCF055_LOCUS41827</name>
</gene>
<sequence length="842" mass="93768">MSDPPGAIEDDQLQRDMKALQEGIRLLFTNDFQKAEDTFRDGSKRDRPLPANGTVRDTRGAFALIYTMVSFMFGLLSFANDQLDECLTRVWTAESLLLEDAPWVGQKMLLGMVYLIAGVVQAAKNAWLKSGVNLVRSLRYIKDFEEGLHFEGREAGFVRSFACFVMGLFNLVLSMLPPQMLRVASRAGGRTLQGSRSDALKLLNDCYSQDGIMAPFAVLVLLCYNIWMKTYLGESITDEDFASSKSLLSWAQQRFPASAVFEFWQTELHVIRTEVRQASACVERVHAVLAHLKLPAIDSFLEQKKAMFSLALLEWPNAAEGFEQSLAVSVARQRRSYVPTLSYLAGLCRIISGQASEARPNFERVQQYSKMRKRNWPPEDDLAFLKVKDFGTGEVSERRALLEMVEICMLKIHVLHTMPAEEKQQLKQKLQEEQEGEAAEEAARALLFSAEISRLQGEQEEAKQLALTALKALPSSVRGNANGTAAAVHLTLALLGVDGHLTALDKCPRCCRAYDEAIKFKRLGLERRLADAETEERHGTRHSERLPSHGSEEHLEGADDEEFFSAEEDGDHWTEHVEHTENSSLWKAAFNWNKWRFRRPPSIETELGEGNPCVGSPQSSFSWASEVAVKALKDLAKKSAVAGGHLGHHASEQLGHLANSGLWALGKTSGRRPAACGSSKLHLEALLRQADQGDCSVVSMSTPGPGVSEAEVVAYLRWVACQVGLATFVFLVPVIWTNTHAAHLAFARVTLHKRVALFDFEPTSLTDWPFTRQKPLAFKTGQVVEVVYDDGSDWLLGRVAGLPETVGYFPKDYVVSVEEYEELLQEFRKEPASLPSTGQRCG</sequence>
<comment type="caution">
    <text evidence="6">The sequence shown here is derived from an EMBL/GenBank/DDBJ whole genome shotgun (WGS) entry which is preliminary data.</text>
</comment>
<proteinExistence type="predicted"/>
<keyword evidence="1 2" id="KW-0728">SH3 domain</keyword>
<evidence type="ECO:0000256" key="4">
    <source>
        <dbReference type="SAM" id="Phobius"/>
    </source>
</evidence>
<dbReference type="InterPro" id="IPR036028">
    <property type="entry name" value="SH3-like_dom_sf"/>
</dbReference>
<keyword evidence="4" id="KW-0472">Membrane</keyword>
<protein>
    <submittedName>
        <fullName evidence="8">Tetratricopeptide repeat protein 39A (TPR repeat protein 39A) (Differentially expressed in MCF-7 with estradiol protein 6) (DEME-6)</fullName>
    </submittedName>
</protein>
<evidence type="ECO:0000256" key="3">
    <source>
        <dbReference type="SAM" id="MobiDB-lite"/>
    </source>
</evidence>
<evidence type="ECO:0000259" key="5">
    <source>
        <dbReference type="PROSITE" id="PS50002"/>
    </source>
</evidence>
<dbReference type="SUPFAM" id="SSF50044">
    <property type="entry name" value="SH3-domain"/>
    <property type="match status" value="1"/>
</dbReference>
<dbReference type="PANTHER" id="PTHR31859">
    <property type="entry name" value="TETRATRICOPEPTIDE REPEAT PROTEIN 39 FAMILY MEMBER"/>
    <property type="match status" value="1"/>
</dbReference>
<dbReference type="EMBL" id="CAMXCT010006622">
    <property type="protein sequence ID" value="CAI4017158.1"/>
    <property type="molecule type" value="Genomic_DNA"/>
</dbReference>
<evidence type="ECO:0000256" key="1">
    <source>
        <dbReference type="ARBA" id="ARBA00022443"/>
    </source>
</evidence>
<dbReference type="EMBL" id="CAMXCT030006622">
    <property type="protein sequence ID" value="CAL4804470.1"/>
    <property type="molecule type" value="Genomic_DNA"/>
</dbReference>
<dbReference type="Pfam" id="PF10300">
    <property type="entry name" value="Iml2-TPR_39"/>
    <property type="match status" value="1"/>
</dbReference>
<dbReference type="PROSITE" id="PS50002">
    <property type="entry name" value="SH3"/>
    <property type="match status" value="1"/>
</dbReference>
<feature type="transmembrane region" description="Helical" evidence="4">
    <location>
        <begin position="61"/>
        <end position="79"/>
    </location>
</feature>
<dbReference type="PANTHER" id="PTHR31859:SF1">
    <property type="entry name" value="TETRATRICOPEPTIDE REPEAT PROTEIN 39C"/>
    <property type="match status" value="1"/>
</dbReference>
<dbReference type="EMBL" id="CAMXCT020006622">
    <property type="protein sequence ID" value="CAL1170533.1"/>
    <property type="molecule type" value="Genomic_DNA"/>
</dbReference>
<dbReference type="InterPro" id="IPR019412">
    <property type="entry name" value="IML2/TPR_39"/>
</dbReference>
<dbReference type="Pfam" id="PF07653">
    <property type="entry name" value="SH3_2"/>
    <property type="match status" value="1"/>
</dbReference>
<dbReference type="Gene3D" id="2.30.30.40">
    <property type="entry name" value="SH3 Domains"/>
    <property type="match status" value="1"/>
</dbReference>
<feature type="domain" description="SH3" evidence="5">
    <location>
        <begin position="749"/>
        <end position="819"/>
    </location>
</feature>
<feature type="region of interest" description="Disordered" evidence="3">
    <location>
        <begin position="531"/>
        <end position="559"/>
    </location>
</feature>
<feature type="compositionally biased region" description="Basic and acidic residues" evidence="3">
    <location>
        <begin position="531"/>
        <end position="557"/>
    </location>
</feature>
<reference evidence="7" key="2">
    <citation type="submission" date="2024-04" db="EMBL/GenBank/DDBJ databases">
        <authorList>
            <person name="Chen Y."/>
            <person name="Shah S."/>
            <person name="Dougan E. K."/>
            <person name="Thang M."/>
            <person name="Chan C."/>
        </authorList>
    </citation>
    <scope>NUCLEOTIDE SEQUENCE [LARGE SCALE GENOMIC DNA]</scope>
</reference>
<dbReference type="Proteomes" id="UP001152797">
    <property type="component" value="Unassembled WGS sequence"/>
</dbReference>
<dbReference type="AlphaFoldDB" id="A0A9P1GL04"/>
<keyword evidence="9" id="KW-1185">Reference proteome</keyword>
<keyword evidence="4" id="KW-0812">Transmembrane</keyword>
<evidence type="ECO:0000313" key="7">
    <source>
        <dbReference type="EMBL" id="CAL1170533.1"/>
    </source>
</evidence>
<evidence type="ECO:0000313" key="8">
    <source>
        <dbReference type="EMBL" id="CAL4804470.1"/>
    </source>
</evidence>
<dbReference type="CDD" id="cd00174">
    <property type="entry name" value="SH3"/>
    <property type="match status" value="1"/>
</dbReference>
<evidence type="ECO:0000313" key="9">
    <source>
        <dbReference type="Proteomes" id="UP001152797"/>
    </source>
</evidence>
<evidence type="ECO:0000256" key="2">
    <source>
        <dbReference type="PROSITE-ProRule" id="PRU00192"/>
    </source>
</evidence>
<feature type="transmembrane region" description="Helical" evidence="4">
    <location>
        <begin position="157"/>
        <end position="176"/>
    </location>
</feature>
<keyword evidence="4" id="KW-1133">Transmembrane helix</keyword>
<organism evidence="6">
    <name type="scientific">Cladocopium goreaui</name>
    <dbReference type="NCBI Taxonomy" id="2562237"/>
    <lineage>
        <taxon>Eukaryota</taxon>
        <taxon>Sar</taxon>
        <taxon>Alveolata</taxon>
        <taxon>Dinophyceae</taxon>
        <taxon>Suessiales</taxon>
        <taxon>Symbiodiniaceae</taxon>
        <taxon>Cladocopium</taxon>
    </lineage>
</organism>
<reference evidence="6" key="1">
    <citation type="submission" date="2022-10" db="EMBL/GenBank/DDBJ databases">
        <authorList>
            <person name="Chen Y."/>
            <person name="Dougan E. K."/>
            <person name="Chan C."/>
            <person name="Rhodes N."/>
            <person name="Thang M."/>
        </authorList>
    </citation>
    <scope>NUCLEOTIDE SEQUENCE</scope>
</reference>
<evidence type="ECO:0000313" key="6">
    <source>
        <dbReference type="EMBL" id="CAI4017158.1"/>
    </source>
</evidence>
<name>A0A9P1GL04_9DINO</name>